<gene>
    <name evidence="1" type="ORF">HELGO_WM35716</name>
</gene>
<dbReference type="AlphaFoldDB" id="A0A6S6SQS5"/>
<accession>A0A6S6SQS5</accession>
<evidence type="ECO:0000313" key="1">
    <source>
        <dbReference type="EMBL" id="CAA6809561.1"/>
    </source>
</evidence>
<proteinExistence type="predicted"/>
<reference evidence="1" key="1">
    <citation type="submission" date="2020-01" db="EMBL/GenBank/DDBJ databases">
        <authorList>
            <person name="Meier V. D."/>
            <person name="Meier V D."/>
        </authorList>
    </citation>
    <scope>NUCLEOTIDE SEQUENCE</scope>
    <source>
        <strain evidence="1">HLG_WM_MAG_08</strain>
    </source>
</reference>
<organism evidence="1">
    <name type="scientific">uncultured Thiotrichaceae bacterium</name>
    <dbReference type="NCBI Taxonomy" id="298394"/>
    <lineage>
        <taxon>Bacteria</taxon>
        <taxon>Pseudomonadati</taxon>
        <taxon>Pseudomonadota</taxon>
        <taxon>Gammaproteobacteria</taxon>
        <taxon>Thiotrichales</taxon>
        <taxon>Thiotrichaceae</taxon>
        <taxon>environmental samples</taxon>
    </lineage>
</organism>
<sequence>MCNYIGWFDWPCIRRRCLSFLLILISAAVCFLAPAAHSYENNLKVLGIDDSLGLIKNVSLMIEDEISGQCWTNSDKIRQQSKLILEQSELKVYEEPLFIISPFSVNLVISALGERSGEGRCFGSFRIESFRQTLTHYNGVKIQYRAANFTQNMVASGSGRGNLNDHFLEAADNFVSMFSSQITAARKLPLVSDVIEQDKTTYNDANVITMREFVELISRTGDGTAVD</sequence>
<name>A0A6S6SQS5_9GAMM</name>
<dbReference type="EMBL" id="CACVAV010000150">
    <property type="protein sequence ID" value="CAA6809561.1"/>
    <property type="molecule type" value="Genomic_DNA"/>
</dbReference>
<protein>
    <submittedName>
        <fullName evidence="1">Uncharacterized protein</fullName>
    </submittedName>
</protein>